<dbReference type="EC" id="3.1.4.3" evidence="1"/>
<dbReference type="OrthoDB" id="1677163at2"/>
<evidence type="ECO:0000313" key="10">
    <source>
        <dbReference type="EMBL" id="SHH56083.1"/>
    </source>
</evidence>
<keyword evidence="7" id="KW-0862">Zinc</keyword>
<dbReference type="SUPFAM" id="SSF48537">
    <property type="entry name" value="Phospholipase C/P1 nuclease"/>
    <property type="match status" value="1"/>
</dbReference>
<keyword evidence="6" id="KW-0378">Hydrolase</keyword>
<organism evidence="10 11">
    <name type="scientific">Clostridium collagenovorans DSM 3089</name>
    <dbReference type="NCBI Taxonomy" id="1121306"/>
    <lineage>
        <taxon>Bacteria</taxon>
        <taxon>Bacillati</taxon>
        <taxon>Bacillota</taxon>
        <taxon>Clostridia</taxon>
        <taxon>Eubacteriales</taxon>
        <taxon>Clostridiaceae</taxon>
        <taxon>Clostridium</taxon>
    </lineage>
</organism>
<proteinExistence type="predicted"/>
<evidence type="ECO:0000259" key="9">
    <source>
        <dbReference type="PROSITE" id="PS51346"/>
    </source>
</evidence>
<gene>
    <name evidence="10" type="ORF">SAMN02745196_00781</name>
</gene>
<name>A0A1M5U0A9_9CLOT</name>
<dbReference type="SMART" id="SM00770">
    <property type="entry name" value="Zn_dep_PLPC"/>
    <property type="match status" value="1"/>
</dbReference>
<evidence type="ECO:0000256" key="2">
    <source>
        <dbReference type="ARBA" id="ARBA00018391"/>
    </source>
</evidence>
<evidence type="ECO:0000313" key="11">
    <source>
        <dbReference type="Proteomes" id="UP000184526"/>
    </source>
</evidence>
<keyword evidence="3" id="KW-0964">Secreted</keyword>
<evidence type="ECO:0000256" key="1">
    <source>
        <dbReference type="ARBA" id="ARBA00012018"/>
    </source>
</evidence>
<dbReference type="GO" id="GO:0008270">
    <property type="term" value="F:zinc ion binding"/>
    <property type="evidence" value="ECO:0007669"/>
    <property type="project" value="InterPro"/>
</dbReference>
<keyword evidence="5" id="KW-0732">Signal</keyword>
<dbReference type="Pfam" id="PF00882">
    <property type="entry name" value="Zn_dep_PLPC"/>
    <property type="match status" value="1"/>
</dbReference>
<dbReference type="Gene3D" id="1.10.575.10">
    <property type="entry name" value="P1 Nuclease"/>
    <property type="match status" value="1"/>
</dbReference>
<dbReference type="InterPro" id="IPR001531">
    <property type="entry name" value="Zn_PLipaseC"/>
</dbReference>
<dbReference type="Proteomes" id="UP000184526">
    <property type="component" value="Unassembled WGS sequence"/>
</dbReference>
<keyword evidence="11" id="KW-1185">Reference proteome</keyword>
<dbReference type="InterPro" id="IPR008947">
    <property type="entry name" value="PLipase_C/P1_nuclease_dom_sf"/>
</dbReference>
<dbReference type="AlphaFoldDB" id="A0A1M5U0A9"/>
<evidence type="ECO:0000256" key="6">
    <source>
        <dbReference type="ARBA" id="ARBA00022801"/>
    </source>
</evidence>
<keyword evidence="4" id="KW-0479">Metal-binding</keyword>
<dbReference type="CDD" id="cd11009">
    <property type="entry name" value="Zn_dep_PLPC"/>
    <property type="match status" value="1"/>
</dbReference>
<evidence type="ECO:0000256" key="8">
    <source>
        <dbReference type="ARBA" id="ARBA00031285"/>
    </source>
</evidence>
<feature type="domain" description="Zn-dependent PLC" evidence="9">
    <location>
        <begin position="22"/>
        <end position="237"/>
    </location>
</feature>
<evidence type="ECO:0000256" key="5">
    <source>
        <dbReference type="ARBA" id="ARBA00022729"/>
    </source>
</evidence>
<sequence>MKEKIEYIYGSTIKYAFKAVNPIKKKIMKTPCIVHKFINRKALDILRKENEIEAYRFFYRYIDELNQGVVWADQDFKSINHFFHHKKEKGLYGFSNAFKLCEDYYEKSIRFCVDGNIKAAMFYLGAACHLIQDSTVPHHVHNKLLKQHRSFELWIKYELVSGNCFNDIGSITRYGDLYEYIKSNAKNAYEIYYKCEGLHDINLRYKIISDNIILKAQSSTAGVLMDFYEIYKKSLVK</sequence>
<accession>A0A1M5U0A9</accession>
<dbReference type="PROSITE" id="PS51346">
    <property type="entry name" value="PROKAR_ZN_DEPEND_PLPC_2"/>
    <property type="match status" value="1"/>
</dbReference>
<dbReference type="InterPro" id="IPR029002">
    <property type="entry name" value="PLPC/GPLD1"/>
</dbReference>
<evidence type="ECO:0000256" key="7">
    <source>
        <dbReference type="ARBA" id="ARBA00022833"/>
    </source>
</evidence>
<dbReference type="GO" id="GO:0034480">
    <property type="term" value="F:phosphatidylcholine phospholipase C activity"/>
    <property type="evidence" value="ECO:0007669"/>
    <property type="project" value="UniProtKB-EC"/>
</dbReference>
<dbReference type="STRING" id="1121306.SAMN02745196_00781"/>
<protein>
    <recommendedName>
        <fullName evidence="2">Phospholipase C</fullName>
        <ecNumber evidence="1">3.1.4.3</ecNumber>
    </recommendedName>
    <alternativeName>
        <fullName evidence="8">Phosphatidylcholine cholinephosphohydrolase</fullName>
    </alternativeName>
</protein>
<dbReference type="RefSeq" id="WP_072830227.1">
    <property type="nucleotide sequence ID" value="NZ_FQXP01000003.1"/>
</dbReference>
<reference evidence="10 11" key="1">
    <citation type="submission" date="2016-11" db="EMBL/GenBank/DDBJ databases">
        <authorList>
            <person name="Jaros S."/>
            <person name="Januszkiewicz K."/>
            <person name="Wedrychowicz H."/>
        </authorList>
    </citation>
    <scope>NUCLEOTIDE SEQUENCE [LARGE SCALE GENOMIC DNA]</scope>
    <source>
        <strain evidence="10 11">DSM 3089</strain>
    </source>
</reference>
<dbReference type="EMBL" id="FQXP01000003">
    <property type="protein sequence ID" value="SHH56083.1"/>
    <property type="molecule type" value="Genomic_DNA"/>
</dbReference>
<evidence type="ECO:0000256" key="4">
    <source>
        <dbReference type="ARBA" id="ARBA00022723"/>
    </source>
</evidence>
<evidence type="ECO:0000256" key="3">
    <source>
        <dbReference type="ARBA" id="ARBA00022525"/>
    </source>
</evidence>